<evidence type="ECO:0000313" key="3">
    <source>
        <dbReference type="Proteomes" id="UP001153404"/>
    </source>
</evidence>
<reference evidence="2" key="1">
    <citation type="submission" date="2022-10" db="EMBL/GenBank/DDBJ databases">
        <title>Comparative genomic analysis of Cohnella hashimotonis sp. nov., isolated from the International Space Station.</title>
        <authorList>
            <person name="Simpson A."/>
            <person name="Venkateswaran K."/>
        </authorList>
    </citation>
    <scope>NUCLEOTIDE SEQUENCE</scope>
    <source>
        <strain evidence="2">DSM 28161</strain>
    </source>
</reference>
<keyword evidence="1" id="KW-0812">Transmembrane</keyword>
<organism evidence="2 3">
    <name type="scientific">Cohnella rhizosphaerae</name>
    <dbReference type="NCBI Taxonomy" id="1457232"/>
    <lineage>
        <taxon>Bacteria</taxon>
        <taxon>Bacillati</taxon>
        <taxon>Bacillota</taxon>
        <taxon>Bacilli</taxon>
        <taxon>Bacillales</taxon>
        <taxon>Paenibacillaceae</taxon>
        <taxon>Cohnella</taxon>
    </lineage>
</organism>
<proteinExistence type="predicted"/>
<gene>
    <name evidence="2" type="ORF">OMP40_23060</name>
</gene>
<feature type="transmembrane region" description="Helical" evidence="1">
    <location>
        <begin position="47"/>
        <end position="64"/>
    </location>
</feature>
<keyword evidence="1" id="KW-0472">Membrane</keyword>
<evidence type="ECO:0000313" key="2">
    <source>
        <dbReference type="EMBL" id="MDG0811928.1"/>
    </source>
</evidence>
<keyword evidence="3" id="KW-1185">Reference proteome</keyword>
<keyword evidence="1" id="KW-1133">Transmembrane helix</keyword>
<dbReference type="AlphaFoldDB" id="A0A9X4KWQ7"/>
<accession>A0A9X4KWQ7</accession>
<name>A0A9X4KWQ7_9BACL</name>
<protein>
    <submittedName>
        <fullName evidence="2">Uncharacterized protein</fullName>
    </submittedName>
</protein>
<dbReference type="RefSeq" id="WP_277534833.1">
    <property type="nucleotide sequence ID" value="NZ_JAPDIA010000007.1"/>
</dbReference>
<dbReference type="EMBL" id="JAPDIA010000007">
    <property type="protein sequence ID" value="MDG0811928.1"/>
    <property type="molecule type" value="Genomic_DNA"/>
</dbReference>
<sequence length="134" mass="13754">MLIGFTDRTSTRWPEAKAKEMGGGLLLYGLAIAALAAGAAFWGPLTIVAGAAAFILHEALLFWGRLRERGRHPVYVQDGRGVVILAVLPGTPAFEMGLIAGGNGEQGERCPGAQQGGASRCASAAAGVHEARGA</sequence>
<evidence type="ECO:0000256" key="1">
    <source>
        <dbReference type="SAM" id="Phobius"/>
    </source>
</evidence>
<dbReference type="Proteomes" id="UP001153404">
    <property type="component" value="Unassembled WGS sequence"/>
</dbReference>
<comment type="caution">
    <text evidence="2">The sequence shown here is derived from an EMBL/GenBank/DDBJ whole genome shotgun (WGS) entry which is preliminary data.</text>
</comment>
<feature type="transmembrane region" description="Helical" evidence="1">
    <location>
        <begin position="21"/>
        <end position="41"/>
    </location>
</feature>